<dbReference type="PANTHER" id="PTHR34296:SF2">
    <property type="entry name" value="ABC TRANSPORTER GUANOSINE-BINDING PROTEIN NUPN"/>
    <property type="match status" value="1"/>
</dbReference>
<comment type="subcellular location">
    <subcellularLocation>
        <location evidence="1">Cell membrane</location>
        <topology evidence="1">Lipid-anchor</topology>
    </subcellularLocation>
</comment>
<evidence type="ECO:0000256" key="6">
    <source>
        <dbReference type="ARBA" id="ARBA00023288"/>
    </source>
</evidence>
<gene>
    <name evidence="9" type="ORF">AUL39_08335</name>
</gene>
<keyword evidence="4 7" id="KW-0732">Signal</keyword>
<dbReference type="PROSITE" id="PS51257">
    <property type="entry name" value="PROKAR_LIPOPROTEIN"/>
    <property type="match status" value="1"/>
</dbReference>
<evidence type="ECO:0000313" key="10">
    <source>
        <dbReference type="Proteomes" id="UP000054078"/>
    </source>
</evidence>
<dbReference type="SUPFAM" id="SSF53822">
    <property type="entry name" value="Periplasmic binding protein-like I"/>
    <property type="match status" value="1"/>
</dbReference>
<feature type="domain" description="ABC transporter substrate-binding protein PnrA-like" evidence="8">
    <location>
        <begin position="48"/>
        <end position="360"/>
    </location>
</feature>
<organism evidence="9 10">
    <name type="scientific">Tractidigestivibacter scatoligenes</name>
    <name type="common">Olsenella scatoligenes</name>
    <dbReference type="NCBI Taxonomy" id="1299998"/>
    <lineage>
        <taxon>Bacteria</taxon>
        <taxon>Bacillati</taxon>
        <taxon>Actinomycetota</taxon>
        <taxon>Coriobacteriia</taxon>
        <taxon>Coriobacteriales</taxon>
        <taxon>Atopobiaceae</taxon>
        <taxon>Tractidigestivibacter</taxon>
    </lineage>
</organism>
<evidence type="ECO:0000256" key="2">
    <source>
        <dbReference type="ARBA" id="ARBA00008610"/>
    </source>
</evidence>
<protein>
    <recommendedName>
        <fullName evidence="8">ABC transporter substrate-binding protein PnrA-like domain-containing protein</fullName>
    </recommendedName>
</protein>
<dbReference type="RefSeq" id="WP_059055231.1">
    <property type="nucleotide sequence ID" value="NZ_LOJF01000010.1"/>
</dbReference>
<comment type="caution">
    <text evidence="9">The sequence shown here is derived from an EMBL/GenBank/DDBJ whole genome shotgun (WGS) entry which is preliminary data.</text>
</comment>
<evidence type="ECO:0000259" key="8">
    <source>
        <dbReference type="Pfam" id="PF02608"/>
    </source>
</evidence>
<dbReference type="OrthoDB" id="9784230at2"/>
<dbReference type="PROSITE" id="PS51318">
    <property type="entry name" value="TAT"/>
    <property type="match status" value="1"/>
</dbReference>
<accession>A0A117J414</accession>
<dbReference type="EMBL" id="LOJF01000010">
    <property type="protein sequence ID" value="KUH58209.1"/>
    <property type="molecule type" value="Genomic_DNA"/>
</dbReference>
<keyword evidence="10" id="KW-1185">Reference proteome</keyword>
<evidence type="ECO:0000256" key="1">
    <source>
        <dbReference type="ARBA" id="ARBA00004193"/>
    </source>
</evidence>
<keyword evidence="6" id="KW-0449">Lipoprotein</keyword>
<dbReference type="Pfam" id="PF02608">
    <property type="entry name" value="Bmp"/>
    <property type="match status" value="1"/>
</dbReference>
<comment type="similarity">
    <text evidence="2">Belongs to the BMP lipoprotein family.</text>
</comment>
<dbReference type="STRING" id="1299998.AUL39_08335"/>
<dbReference type="InterPro" id="IPR006311">
    <property type="entry name" value="TAT_signal"/>
</dbReference>
<evidence type="ECO:0000256" key="5">
    <source>
        <dbReference type="ARBA" id="ARBA00023136"/>
    </source>
</evidence>
<keyword evidence="5" id="KW-0472">Membrane</keyword>
<proteinExistence type="inferred from homology"/>
<evidence type="ECO:0000313" key="9">
    <source>
        <dbReference type="EMBL" id="KUH58209.1"/>
    </source>
</evidence>
<dbReference type="AlphaFoldDB" id="A0A117J414"/>
<sequence length="363" mass="39368">MARMSGNMNRRQFLATSGIALAGLGLSACGGSSTSGNSSSDSGSSSDKKRIVYVINGTLGDKSFFDSGHEGMEKIADQYGDQYETDTREMGYDTSVWESTALDIASEGWDIMIMGTFDMVEYADEIATQYPDTKIWFFDESWDFNTYPHDNIYGMLFAQNQGSYLVGMAAAYATKTKKVAFMGGMQNKVLQDFFVGYKQGVAAVDPSVEVVDDWTQSFSDSTIGHDHARALYQQGYDIVFSCCSSCGLGAFDAAVEMGDGYYVIGVDGNQGEYWASQGDTAKAAHTLTSMQKNVNNTFLDAAGEELKGTLPYGTVVTYGLDKGGVSYSVTDTTKEVLTEEQLAAIDQAQQDIIDGKIQVDTTF</sequence>
<evidence type="ECO:0000256" key="4">
    <source>
        <dbReference type="ARBA" id="ARBA00022729"/>
    </source>
</evidence>
<keyword evidence="3" id="KW-1003">Cell membrane</keyword>
<feature type="signal peptide" evidence="7">
    <location>
        <begin position="1"/>
        <end position="22"/>
    </location>
</feature>
<dbReference type="InterPro" id="IPR028082">
    <property type="entry name" value="Peripla_BP_I"/>
</dbReference>
<name>A0A117J414_TRASO</name>
<dbReference type="GO" id="GO:0005886">
    <property type="term" value="C:plasma membrane"/>
    <property type="evidence" value="ECO:0007669"/>
    <property type="project" value="UniProtKB-SubCell"/>
</dbReference>
<dbReference type="Proteomes" id="UP000054078">
    <property type="component" value="Unassembled WGS sequence"/>
</dbReference>
<feature type="chain" id="PRO_5038981548" description="ABC transporter substrate-binding protein PnrA-like domain-containing protein" evidence="7">
    <location>
        <begin position="23"/>
        <end position="363"/>
    </location>
</feature>
<dbReference type="InterPro" id="IPR050957">
    <property type="entry name" value="BMP_lipoprotein"/>
</dbReference>
<dbReference type="InterPro" id="IPR003760">
    <property type="entry name" value="PnrA-like"/>
</dbReference>
<dbReference type="PANTHER" id="PTHR34296">
    <property type="entry name" value="TRANSCRIPTIONAL ACTIVATOR PROTEIN MED"/>
    <property type="match status" value="1"/>
</dbReference>
<dbReference type="Gene3D" id="3.40.50.2300">
    <property type="match status" value="2"/>
</dbReference>
<evidence type="ECO:0000256" key="3">
    <source>
        <dbReference type="ARBA" id="ARBA00022475"/>
    </source>
</evidence>
<evidence type="ECO:0000256" key="7">
    <source>
        <dbReference type="SAM" id="SignalP"/>
    </source>
</evidence>
<reference evidence="9 10" key="1">
    <citation type="submission" date="2015-12" db="EMBL/GenBank/DDBJ databases">
        <title>Draft Genome Sequence of Olsenella scatoligenes SK9K4T; a Producer of 3-Methylindole- (skatole) and 4-Methylphenol- (p-cresol) Isolated from Pig Feces.</title>
        <authorList>
            <person name="Li X."/>
            <person name="Borg B."/>
            <person name="Canibe N."/>
        </authorList>
    </citation>
    <scope>NUCLEOTIDE SEQUENCE [LARGE SCALE GENOMIC DNA]</scope>
    <source>
        <strain evidence="9 10">SK9K4</strain>
    </source>
</reference>